<dbReference type="RefSeq" id="WP_090064187.1">
    <property type="nucleotide sequence ID" value="NZ_FOFT01000002.1"/>
</dbReference>
<dbReference type="InterPro" id="IPR011112">
    <property type="entry name" value="Rho-like_N"/>
</dbReference>
<dbReference type="AlphaFoldDB" id="A0A1H9GSY1"/>
<evidence type="ECO:0000313" key="3">
    <source>
        <dbReference type="EMBL" id="SEQ53109.1"/>
    </source>
</evidence>
<feature type="domain" description="Rho termination factor-like N-terminal" evidence="2">
    <location>
        <begin position="94"/>
        <end position="121"/>
    </location>
</feature>
<keyword evidence="4" id="KW-1185">Reference proteome</keyword>
<dbReference type="InterPro" id="IPR037205">
    <property type="entry name" value="ChaB_sf"/>
</dbReference>
<dbReference type="InterPro" id="IPR009317">
    <property type="entry name" value="ChaB"/>
</dbReference>
<evidence type="ECO:0000313" key="4">
    <source>
        <dbReference type="Proteomes" id="UP000199028"/>
    </source>
</evidence>
<dbReference type="OrthoDB" id="3731224at2"/>
<gene>
    <name evidence="3" type="ORF">SAMN05216195_102658</name>
</gene>
<organism evidence="3 4">
    <name type="scientific">Lentzea flaviverrucosa</name>
    <dbReference type="NCBI Taxonomy" id="200379"/>
    <lineage>
        <taxon>Bacteria</taxon>
        <taxon>Bacillati</taxon>
        <taxon>Actinomycetota</taxon>
        <taxon>Actinomycetes</taxon>
        <taxon>Pseudonocardiales</taxon>
        <taxon>Pseudonocardiaceae</taxon>
        <taxon>Lentzea</taxon>
    </lineage>
</organism>
<dbReference type="EMBL" id="FOFT01000002">
    <property type="protein sequence ID" value="SEQ53109.1"/>
    <property type="molecule type" value="Genomic_DNA"/>
</dbReference>
<evidence type="ECO:0000259" key="2">
    <source>
        <dbReference type="Pfam" id="PF07498"/>
    </source>
</evidence>
<dbReference type="SUPFAM" id="SSF140376">
    <property type="entry name" value="ChaB-like"/>
    <property type="match status" value="1"/>
</dbReference>
<dbReference type="Proteomes" id="UP000199028">
    <property type="component" value="Unassembled WGS sequence"/>
</dbReference>
<dbReference type="Pfam" id="PF06150">
    <property type="entry name" value="ChaB"/>
    <property type="match status" value="1"/>
</dbReference>
<accession>A0A1H9GSY1</accession>
<protein>
    <submittedName>
        <fullName evidence="3">Rho termination factor, N-terminal domain</fullName>
    </submittedName>
</protein>
<dbReference type="Pfam" id="PF07498">
    <property type="entry name" value="Rho_N"/>
    <property type="match status" value="1"/>
</dbReference>
<feature type="region of interest" description="Disordered" evidence="1">
    <location>
        <begin position="1"/>
        <end position="21"/>
    </location>
</feature>
<proteinExistence type="predicted"/>
<reference evidence="4" key="1">
    <citation type="submission" date="2016-10" db="EMBL/GenBank/DDBJ databases">
        <authorList>
            <person name="Varghese N."/>
            <person name="Submissions S."/>
        </authorList>
    </citation>
    <scope>NUCLEOTIDE SEQUENCE [LARGE SCALE GENOMIC DNA]</scope>
    <source>
        <strain evidence="4">CGMCC 4.578</strain>
    </source>
</reference>
<dbReference type="GO" id="GO:0006353">
    <property type="term" value="P:DNA-templated transcription termination"/>
    <property type="evidence" value="ECO:0007669"/>
    <property type="project" value="InterPro"/>
</dbReference>
<feature type="compositionally biased region" description="Basic and acidic residues" evidence="1">
    <location>
        <begin position="55"/>
        <end position="66"/>
    </location>
</feature>
<feature type="region of interest" description="Disordered" evidence="1">
    <location>
        <begin position="55"/>
        <end position="91"/>
    </location>
</feature>
<dbReference type="Gene3D" id="1.10.1740.70">
    <property type="entry name" value="ChaB"/>
    <property type="match status" value="1"/>
</dbReference>
<name>A0A1H9GSY1_9PSEU</name>
<sequence>MPGREELPSTLARSSKKAQRTWIAAHDSAVETYGEGERAHRTAFSALKHSFEKVGDHWEAKDEKGPSDPQAARSTPEQGETAGGVDANASKEHLYDIAKRLKIGGRSRMSKDELVEAIGKANDRATAAARS</sequence>
<evidence type="ECO:0000256" key="1">
    <source>
        <dbReference type="SAM" id="MobiDB-lite"/>
    </source>
</evidence>